<dbReference type="EMBL" id="JABFUD020000013">
    <property type="protein sequence ID" value="KAI5071282.1"/>
    <property type="molecule type" value="Genomic_DNA"/>
</dbReference>
<protein>
    <submittedName>
        <fullName evidence="2">Uncharacterized protein</fullName>
    </submittedName>
</protein>
<keyword evidence="1" id="KW-1133">Transmembrane helix</keyword>
<gene>
    <name evidence="2" type="ORF">GOP47_0013533</name>
</gene>
<feature type="transmembrane region" description="Helical" evidence="1">
    <location>
        <begin position="72"/>
        <end position="91"/>
    </location>
</feature>
<comment type="caution">
    <text evidence="2">The sequence shown here is derived from an EMBL/GenBank/DDBJ whole genome shotgun (WGS) entry which is preliminary data.</text>
</comment>
<dbReference type="AlphaFoldDB" id="A0A9D4UP81"/>
<evidence type="ECO:0000313" key="3">
    <source>
        <dbReference type="Proteomes" id="UP000886520"/>
    </source>
</evidence>
<keyword evidence="1" id="KW-0812">Transmembrane</keyword>
<evidence type="ECO:0000313" key="2">
    <source>
        <dbReference type="EMBL" id="KAI5071282.1"/>
    </source>
</evidence>
<dbReference type="Proteomes" id="UP000886520">
    <property type="component" value="Chromosome 13"/>
</dbReference>
<sequence length="110" mass="12586">MPSSHDIGGSCQLHRVFSFEYPDNVSMHDFIFLDLPYGGLMSGYGVLPMWDTITEDDVRAGIHLAWNTLSDFGWLLIMASFAVLHHTPYGFMEARGDRVHFDTLMFYLVH</sequence>
<proteinExistence type="predicted"/>
<organism evidence="2 3">
    <name type="scientific">Adiantum capillus-veneris</name>
    <name type="common">Maidenhair fern</name>
    <dbReference type="NCBI Taxonomy" id="13818"/>
    <lineage>
        <taxon>Eukaryota</taxon>
        <taxon>Viridiplantae</taxon>
        <taxon>Streptophyta</taxon>
        <taxon>Embryophyta</taxon>
        <taxon>Tracheophyta</taxon>
        <taxon>Polypodiopsida</taxon>
        <taxon>Polypodiidae</taxon>
        <taxon>Polypodiales</taxon>
        <taxon>Pteridineae</taxon>
        <taxon>Pteridaceae</taxon>
        <taxon>Vittarioideae</taxon>
        <taxon>Adiantum</taxon>
    </lineage>
</organism>
<evidence type="ECO:0000256" key="1">
    <source>
        <dbReference type="SAM" id="Phobius"/>
    </source>
</evidence>
<reference evidence="2" key="1">
    <citation type="submission" date="2021-01" db="EMBL/GenBank/DDBJ databases">
        <title>Adiantum capillus-veneris genome.</title>
        <authorList>
            <person name="Fang Y."/>
            <person name="Liao Q."/>
        </authorList>
    </citation>
    <scope>NUCLEOTIDE SEQUENCE</scope>
    <source>
        <strain evidence="2">H3</strain>
        <tissue evidence="2">Leaf</tissue>
    </source>
</reference>
<name>A0A9D4UP81_ADICA</name>
<accession>A0A9D4UP81</accession>
<keyword evidence="1" id="KW-0472">Membrane</keyword>
<keyword evidence="3" id="KW-1185">Reference proteome</keyword>